<gene>
    <name evidence="2" type="ORF">TbgDal_V440</name>
</gene>
<dbReference type="GeneID" id="23861447"/>
<name>C9ZNC8_TRYB9</name>
<sequence length="108" mass="12891">MRGCGRGNAERNVERVRACPRWVATKISYGRHKFSIFSPVFCWCYRYDRCCDSVFLFLFLSFFAFSFSVGYDYVLIHRFSKKNPECTLHHFFSLLFWGLEKKRGKSVM</sequence>
<accession>C9ZNC8</accession>
<protein>
    <submittedName>
        <fullName evidence="2">Uncharacterized protein</fullName>
    </submittedName>
</protein>
<evidence type="ECO:0000313" key="2">
    <source>
        <dbReference type="EMBL" id="CBH10906.1"/>
    </source>
</evidence>
<dbReference type="KEGG" id="tbg:TbgDal_V440"/>
<proteinExistence type="predicted"/>
<keyword evidence="1" id="KW-0472">Membrane</keyword>
<dbReference type="RefSeq" id="XP_011773193.1">
    <property type="nucleotide sequence ID" value="XM_011774891.1"/>
</dbReference>
<keyword evidence="1" id="KW-1133">Transmembrane helix</keyword>
<reference evidence="3" key="1">
    <citation type="journal article" date="2010" name="PLoS Negl. Trop. Dis.">
        <title>The genome sequence of Trypanosoma brucei gambiense, causative agent of chronic human african trypanosomiasis.</title>
        <authorList>
            <person name="Jackson A.P."/>
            <person name="Sanders M."/>
            <person name="Berry A."/>
            <person name="McQuillan J."/>
            <person name="Aslett M.A."/>
            <person name="Quail M.A."/>
            <person name="Chukualim B."/>
            <person name="Capewell P."/>
            <person name="MacLeod A."/>
            <person name="Melville S.E."/>
            <person name="Gibson W."/>
            <person name="Barry J.D."/>
            <person name="Berriman M."/>
            <person name="Hertz-Fowler C."/>
        </authorList>
    </citation>
    <scope>NUCLEOTIDE SEQUENCE [LARGE SCALE GENOMIC DNA]</scope>
    <source>
        <strain evidence="3">MHOM/CI/86/DAL972</strain>
    </source>
</reference>
<dbReference type="Proteomes" id="UP000002316">
    <property type="component" value="Chromosome 5"/>
</dbReference>
<dbReference type="EMBL" id="FN554968">
    <property type="protein sequence ID" value="CBH10906.1"/>
    <property type="molecule type" value="Genomic_DNA"/>
</dbReference>
<organism evidence="2 3">
    <name type="scientific">Trypanosoma brucei gambiense (strain MHOM/CI/86/DAL972)</name>
    <dbReference type="NCBI Taxonomy" id="679716"/>
    <lineage>
        <taxon>Eukaryota</taxon>
        <taxon>Discoba</taxon>
        <taxon>Euglenozoa</taxon>
        <taxon>Kinetoplastea</taxon>
        <taxon>Metakinetoplastina</taxon>
        <taxon>Trypanosomatida</taxon>
        <taxon>Trypanosomatidae</taxon>
        <taxon>Trypanosoma</taxon>
    </lineage>
</organism>
<dbReference type="AlphaFoldDB" id="C9ZNC8"/>
<feature type="transmembrane region" description="Helical" evidence="1">
    <location>
        <begin position="54"/>
        <end position="74"/>
    </location>
</feature>
<keyword evidence="1" id="KW-0812">Transmembrane</keyword>
<evidence type="ECO:0000313" key="3">
    <source>
        <dbReference type="Proteomes" id="UP000002316"/>
    </source>
</evidence>
<evidence type="ECO:0000256" key="1">
    <source>
        <dbReference type="SAM" id="Phobius"/>
    </source>
</evidence>